<evidence type="ECO:0000313" key="3">
    <source>
        <dbReference type="EMBL" id="KAK3239874.1"/>
    </source>
</evidence>
<feature type="coiled-coil region" evidence="1">
    <location>
        <begin position="2"/>
        <end position="29"/>
    </location>
</feature>
<keyword evidence="4" id="KW-1185">Reference proteome</keyword>
<evidence type="ECO:0000313" key="4">
    <source>
        <dbReference type="Proteomes" id="UP001190700"/>
    </source>
</evidence>
<feature type="compositionally biased region" description="Low complexity" evidence="2">
    <location>
        <begin position="484"/>
        <end position="497"/>
    </location>
</feature>
<reference evidence="3 4" key="1">
    <citation type="journal article" date="2015" name="Genome Biol. Evol.">
        <title>Comparative Genomics of a Bacterivorous Green Alga Reveals Evolutionary Causalities and Consequences of Phago-Mixotrophic Mode of Nutrition.</title>
        <authorList>
            <person name="Burns J.A."/>
            <person name="Paasch A."/>
            <person name="Narechania A."/>
            <person name="Kim E."/>
        </authorList>
    </citation>
    <scope>NUCLEOTIDE SEQUENCE [LARGE SCALE GENOMIC DNA]</scope>
    <source>
        <strain evidence="3 4">PLY_AMNH</strain>
    </source>
</reference>
<accession>A0AAE0ETQ0</accession>
<feature type="coiled-coil region" evidence="1">
    <location>
        <begin position="404"/>
        <end position="431"/>
    </location>
</feature>
<dbReference type="AlphaFoldDB" id="A0AAE0ETQ0"/>
<feature type="region of interest" description="Disordered" evidence="2">
    <location>
        <begin position="91"/>
        <end position="127"/>
    </location>
</feature>
<feature type="compositionally biased region" description="Basic residues" evidence="2">
    <location>
        <begin position="647"/>
        <end position="671"/>
    </location>
</feature>
<name>A0AAE0ETQ0_9CHLO</name>
<organism evidence="3 4">
    <name type="scientific">Cymbomonas tetramitiformis</name>
    <dbReference type="NCBI Taxonomy" id="36881"/>
    <lineage>
        <taxon>Eukaryota</taxon>
        <taxon>Viridiplantae</taxon>
        <taxon>Chlorophyta</taxon>
        <taxon>Pyramimonadophyceae</taxon>
        <taxon>Pyramimonadales</taxon>
        <taxon>Pyramimonadaceae</taxon>
        <taxon>Cymbomonas</taxon>
    </lineage>
</organism>
<proteinExistence type="predicted"/>
<sequence>MRAKIQKEKQEMQDKLIREQKEIMVAKAAMEHDRMYAVTKEQVLGKSSGRNRMSIGSIPISASDEANTDKTGKNISTTFLMATQNLFNGAFSTKDKNKDSTRDSTKNVILKKPRRLGRSSSLDNHALPASLVSPRGALYNADASSHEAGTSSHEANALSPRSRLEAKEARASKIVLNVAHIWQQATRKAVIQAMQLRYDAVEEELTTANQLARTLTKKCEKLMGMDEREMQEFAAEAARSGGSAGSSMGTDVSRELNALKMKQLEDQAEMEELRKEAKESRRKWIKDRVKDQFVRVAQRSALDRVNEQNEALMDEQQRNNALFESYKRKTQEKSEQQQQQAEQFRSMRSQVEMLLTQTAKSESNGQMMNQLLSQITEMEKMSEGNMTSASLANWAKWRATERALLEKTAAIAELEEKNRQLEVKVVSAFEERVSAGRNPRVSTAGAASWEGALGLARKSAKGAETPENAASGREENSEATSPMSAYSATSGYSATSEADNDAFDSEKKETRGSFLHIPSLPLHKLNNQATTITAVAEPQPNNASNLPAYSPRFESYRKLSSFHSNRSTSRFLDPAPKSKDDGEIFPASYQSAHPGTSQSLSSLHTAGPTNPVALIRMSAAANPGGYAASNKEKTGGLVIPESPEAGRKKKSKSYATKLMHKVGKLWKPRGKKEKDEANPPQTKKNRMNRSSSLTVDDRLGSGQIDPTMSSPTPEAKKKSPRLKSPRKSVSEVDLGNRNPMYE</sequence>
<feature type="region of interest" description="Disordered" evidence="2">
    <location>
        <begin position="564"/>
        <end position="607"/>
    </location>
</feature>
<feature type="compositionally biased region" description="Polar residues" evidence="2">
    <location>
        <begin position="588"/>
        <end position="607"/>
    </location>
</feature>
<keyword evidence="1" id="KW-0175">Coiled coil</keyword>
<gene>
    <name evidence="3" type="ORF">CYMTET_50227</name>
</gene>
<evidence type="ECO:0000256" key="2">
    <source>
        <dbReference type="SAM" id="MobiDB-lite"/>
    </source>
</evidence>
<feature type="compositionally biased region" description="Basic and acidic residues" evidence="2">
    <location>
        <begin position="93"/>
        <end position="105"/>
    </location>
</feature>
<evidence type="ECO:0000256" key="1">
    <source>
        <dbReference type="SAM" id="Coils"/>
    </source>
</evidence>
<protein>
    <submittedName>
        <fullName evidence="3">Uncharacterized protein</fullName>
    </submittedName>
</protein>
<feature type="coiled-coil region" evidence="1">
    <location>
        <begin position="256"/>
        <end position="347"/>
    </location>
</feature>
<feature type="region of interest" description="Disordered" evidence="2">
    <location>
        <begin position="457"/>
        <end position="510"/>
    </location>
</feature>
<comment type="caution">
    <text evidence="3">The sequence shown here is derived from an EMBL/GenBank/DDBJ whole genome shotgun (WGS) entry which is preliminary data.</text>
</comment>
<feature type="region of interest" description="Disordered" evidence="2">
    <location>
        <begin position="142"/>
        <end position="164"/>
    </location>
</feature>
<feature type="region of interest" description="Disordered" evidence="2">
    <location>
        <begin position="626"/>
        <end position="742"/>
    </location>
</feature>
<dbReference type="EMBL" id="LGRX02033797">
    <property type="protein sequence ID" value="KAK3239874.1"/>
    <property type="molecule type" value="Genomic_DNA"/>
</dbReference>
<feature type="coiled-coil region" evidence="1">
    <location>
        <begin position="191"/>
        <end position="218"/>
    </location>
</feature>
<dbReference type="Proteomes" id="UP001190700">
    <property type="component" value="Unassembled WGS sequence"/>
</dbReference>